<sequence>MSLMIDGQLRTDWMSHETKHGEFVRKDSQFRNWITADGSAGPSGEGGFAAAPGRYHLYVSHACPWAHRTLIVRSLKGLDDVVSVSVVHPYMGPEGWSFATDFPDATGDTLYGAAFMHEIYTRAEPHYSGIVTVPVLWDRERETIVNNESSEIIRMLNSAFDAWGRADLDLYPEALRADIDRLNAEVYDNVNNGVYRAGFADTQTAHAGAVTRLFATLNKLEERLAAGGPYLFGATPNEADWRLFTTLVRFDAVYHEHFKCNLCRLIDYPQLRAYARRLYETPGVAATVHFDHIKHHYYTSHPELNPRGLVPLGPAEDFTCVD</sequence>
<dbReference type="SFLD" id="SFLDG01148">
    <property type="entry name" value="Xi_(cytGST)"/>
    <property type="match status" value="1"/>
</dbReference>
<evidence type="ECO:0000313" key="6">
    <source>
        <dbReference type="Proteomes" id="UP000243807"/>
    </source>
</evidence>
<dbReference type="OrthoDB" id="9769158at2"/>
<feature type="active site" description="Nucleophile" evidence="1">
    <location>
        <position position="63"/>
    </location>
</feature>
<dbReference type="CDD" id="cd03190">
    <property type="entry name" value="GST_C_Omega_like"/>
    <property type="match status" value="1"/>
</dbReference>
<feature type="site" description="Lowers pKa of active site Cys" evidence="3">
    <location>
        <position position="297"/>
    </location>
</feature>
<dbReference type="SUPFAM" id="SSF52833">
    <property type="entry name" value="Thioredoxin-like"/>
    <property type="match status" value="1"/>
</dbReference>
<feature type="binding site" evidence="2">
    <location>
        <position position="96"/>
    </location>
    <ligand>
        <name>glutathione</name>
        <dbReference type="ChEBI" id="CHEBI:57925"/>
    </ligand>
</feature>
<dbReference type="InterPro" id="IPR040079">
    <property type="entry name" value="Glutathione_S-Trfase"/>
</dbReference>
<gene>
    <name evidence="5" type="ORF">BW247_01775</name>
</gene>
<dbReference type="Pfam" id="PF13409">
    <property type="entry name" value="GST_N_2"/>
    <property type="match status" value="1"/>
</dbReference>
<dbReference type="InterPro" id="IPR036282">
    <property type="entry name" value="Glutathione-S-Trfase_C_sf"/>
</dbReference>
<dbReference type="SUPFAM" id="SSF47616">
    <property type="entry name" value="GST C-terminal domain-like"/>
    <property type="match status" value="1"/>
</dbReference>
<protein>
    <submittedName>
        <fullName evidence="5">Glutathione-dependent reductase</fullName>
    </submittedName>
</protein>
<feature type="site" description="Lowers pKa of active site Cys" evidence="3">
    <location>
        <position position="254"/>
    </location>
</feature>
<organism evidence="5 6">
    <name type="scientific">Acidihalobacter ferrooxydans</name>
    <dbReference type="NCBI Taxonomy" id="1765967"/>
    <lineage>
        <taxon>Bacteria</taxon>
        <taxon>Pseudomonadati</taxon>
        <taxon>Pseudomonadota</taxon>
        <taxon>Gammaproteobacteria</taxon>
        <taxon>Chromatiales</taxon>
        <taxon>Ectothiorhodospiraceae</taxon>
        <taxon>Acidihalobacter</taxon>
    </lineage>
</organism>
<dbReference type="InterPro" id="IPR004045">
    <property type="entry name" value="Glutathione_S-Trfase_N"/>
</dbReference>
<dbReference type="PIRSF" id="PIRSF015753">
    <property type="entry name" value="GST"/>
    <property type="match status" value="1"/>
</dbReference>
<dbReference type="PANTHER" id="PTHR32419">
    <property type="entry name" value="GLUTATHIONYL-HYDROQUINONE REDUCTASE"/>
    <property type="match status" value="1"/>
</dbReference>
<dbReference type="PANTHER" id="PTHR32419:SF6">
    <property type="entry name" value="GLUTATHIONE S-TRANSFERASE OMEGA-LIKE 1-RELATED"/>
    <property type="match status" value="1"/>
</dbReference>
<dbReference type="RefSeq" id="WP_076835328.1">
    <property type="nucleotide sequence ID" value="NZ_CP019434.1"/>
</dbReference>
<dbReference type="InterPro" id="IPR016639">
    <property type="entry name" value="GST_Omega/GSH"/>
</dbReference>
<proteinExistence type="predicted"/>
<dbReference type="InterPro" id="IPR047047">
    <property type="entry name" value="GST_Omega-like_C"/>
</dbReference>
<dbReference type="GO" id="GO:0005737">
    <property type="term" value="C:cytoplasm"/>
    <property type="evidence" value="ECO:0007669"/>
    <property type="project" value="TreeGrafter"/>
</dbReference>
<feature type="active site" description="Proton donor/acceptor" evidence="1">
    <location>
        <position position="195"/>
    </location>
</feature>
<accession>A0A1P8UDP1</accession>
<dbReference type="EMBL" id="CP019434">
    <property type="protein sequence ID" value="APZ41981.1"/>
    <property type="molecule type" value="Genomic_DNA"/>
</dbReference>
<name>A0A1P8UDP1_9GAMM</name>
<evidence type="ECO:0000256" key="3">
    <source>
        <dbReference type="PIRSR" id="PIRSR015753-3"/>
    </source>
</evidence>
<evidence type="ECO:0000259" key="4">
    <source>
        <dbReference type="PROSITE" id="PS50405"/>
    </source>
</evidence>
<feature type="binding site" evidence="2">
    <location>
        <begin position="148"/>
        <end position="149"/>
    </location>
    <ligand>
        <name>glutathione</name>
        <dbReference type="ChEBI" id="CHEBI:57925"/>
    </ligand>
</feature>
<dbReference type="SFLD" id="SFLDS00019">
    <property type="entry name" value="Glutathione_Transferase_(cytos"/>
    <property type="match status" value="1"/>
</dbReference>
<dbReference type="STRING" id="1765967.BW247_01775"/>
<dbReference type="GO" id="GO:0004364">
    <property type="term" value="F:glutathione transferase activity"/>
    <property type="evidence" value="ECO:0007669"/>
    <property type="project" value="InterPro"/>
</dbReference>
<keyword evidence="6" id="KW-1185">Reference proteome</keyword>
<evidence type="ECO:0000256" key="1">
    <source>
        <dbReference type="PIRSR" id="PIRSR015753-1"/>
    </source>
</evidence>
<dbReference type="Pfam" id="PF13410">
    <property type="entry name" value="GST_C_2"/>
    <property type="match status" value="1"/>
</dbReference>
<evidence type="ECO:0000313" key="5">
    <source>
        <dbReference type="EMBL" id="APZ41981.1"/>
    </source>
</evidence>
<dbReference type="AlphaFoldDB" id="A0A1P8UDP1"/>
<dbReference type="Proteomes" id="UP000243807">
    <property type="component" value="Chromosome"/>
</dbReference>
<dbReference type="InterPro" id="IPR010987">
    <property type="entry name" value="Glutathione-S-Trfase_C-like"/>
</dbReference>
<dbReference type="InterPro" id="IPR036249">
    <property type="entry name" value="Thioredoxin-like_sf"/>
</dbReference>
<dbReference type="PROSITE" id="PS50405">
    <property type="entry name" value="GST_CTER"/>
    <property type="match status" value="1"/>
</dbReference>
<dbReference type="KEGG" id="afy:BW247_01775"/>
<dbReference type="Gene3D" id="1.20.1050.10">
    <property type="match status" value="1"/>
</dbReference>
<feature type="domain" description="GST C-terminal" evidence="4">
    <location>
        <begin position="172"/>
        <end position="300"/>
    </location>
</feature>
<evidence type="ECO:0000256" key="2">
    <source>
        <dbReference type="PIRSR" id="PIRSR015753-2"/>
    </source>
</evidence>
<dbReference type="Gene3D" id="3.40.30.10">
    <property type="entry name" value="Glutaredoxin"/>
    <property type="match status" value="1"/>
</dbReference>
<dbReference type="SFLD" id="SFLDG01206">
    <property type="entry name" value="Xi.1"/>
    <property type="match status" value="1"/>
</dbReference>
<dbReference type="FunFam" id="3.40.30.10:FF:000058">
    <property type="entry name" value="Glutathione S-transferase, omega"/>
    <property type="match status" value="1"/>
</dbReference>
<reference evidence="5 6" key="1">
    <citation type="submission" date="2017-01" db="EMBL/GenBank/DDBJ databases">
        <title>Draft sequence of Acidihalobacter ferrooxidans strain DSM 14175 (strain V8).</title>
        <authorList>
            <person name="Khaleque H.N."/>
            <person name="Ramsay J.P."/>
            <person name="Murphy R.J.T."/>
            <person name="Kaksonen A.H."/>
            <person name="Boxall N.J."/>
            <person name="Watkin E.L.J."/>
        </authorList>
    </citation>
    <scope>NUCLEOTIDE SEQUENCE [LARGE SCALE GENOMIC DNA]</scope>
    <source>
        <strain evidence="5 6">V8</strain>
    </source>
</reference>